<gene>
    <name evidence="1" type="ORF">RND15_14795</name>
</gene>
<accession>A0ABU2XEK2</accession>
<keyword evidence="2" id="KW-1185">Reference proteome</keyword>
<sequence length="379" mass="42653">MANEECTRCGLPDTRRSVNNDTDGVCSVCRHHELKNTVIDWDAREREFTALVEGIRGRHEYDAVVPFGGGKDGAFVLYHLVRERGLRCLAVTVDNRFMRQQAWQNLSTVLDELGVDQVTYRPPFPLVKRMMQAGFEAVGTVCWHCNASINAYPVRVAVQLGVPLVVHASSSAEYHSYPGRTYADSPDSDLADEDYQEVATGLSFDRMAKELKDVDRKDLEAFSYPGRDEIARAGVRPIFLSNYLKWDDKRQVEIIRRELGWGSTSQEGIPEGYEYEKFDCFLVGTRDYLRFIQEGYGRGARLGAIEARLGRLTRDEAIQLGKSSDGRRPASLDRVLRLLDVDEEVFLDGAVKQASSGREFDLELVKRGSALSDADHMPG</sequence>
<evidence type="ECO:0000313" key="2">
    <source>
        <dbReference type="Proteomes" id="UP001180754"/>
    </source>
</evidence>
<dbReference type="InterPro" id="IPR014729">
    <property type="entry name" value="Rossmann-like_a/b/a_fold"/>
</dbReference>
<proteinExistence type="predicted"/>
<evidence type="ECO:0000313" key="1">
    <source>
        <dbReference type="EMBL" id="MDT0543960.1"/>
    </source>
</evidence>
<reference evidence="1" key="1">
    <citation type="submission" date="2024-05" db="EMBL/GenBank/DDBJ databases">
        <title>30 novel species of actinomycetes from the DSMZ collection.</title>
        <authorList>
            <person name="Nouioui I."/>
        </authorList>
    </citation>
    <scope>NUCLEOTIDE SEQUENCE</scope>
    <source>
        <strain evidence="1">DSM 41529</strain>
    </source>
</reference>
<protein>
    <submittedName>
        <fullName evidence="1">N-acetyl sugar amidotransferase</fullName>
    </submittedName>
</protein>
<dbReference type="InterPro" id="IPR020022">
    <property type="entry name" value="N-acetyl_sugar_amidoTrfase"/>
</dbReference>
<dbReference type="EMBL" id="JAVRFD010000006">
    <property type="protein sequence ID" value="MDT0543960.1"/>
    <property type="molecule type" value="Genomic_DNA"/>
</dbReference>
<dbReference type="Gene3D" id="3.40.50.620">
    <property type="entry name" value="HUPs"/>
    <property type="match status" value="1"/>
</dbReference>
<dbReference type="NCBIfam" id="TIGR03573">
    <property type="entry name" value="WbuX"/>
    <property type="match status" value="1"/>
</dbReference>
<dbReference type="RefSeq" id="WP_311724373.1">
    <property type="nucleotide sequence ID" value="NZ_JAVRFD010000006.1"/>
</dbReference>
<organism evidence="1 2">
    <name type="scientific">Streptomyces lonegramiae</name>
    <dbReference type="NCBI Taxonomy" id="3075524"/>
    <lineage>
        <taxon>Bacteria</taxon>
        <taxon>Bacillati</taxon>
        <taxon>Actinomycetota</taxon>
        <taxon>Actinomycetes</taxon>
        <taxon>Kitasatosporales</taxon>
        <taxon>Streptomycetaceae</taxon>
        <taxon>Streptomyces</taxon>
    </lineage>
</organism>
<dbReference type="SUPFAM" id="SSF52402">
    <property type="entry name" value="Adenine nucleotide alpha hydrolases-like"/>
    <property type="match status" value="1"/>
</dbReference>
<comment type="caution">
    <text evidence="1">The sequence shown here is derived from an EMBL/GenBank/DDBJ whole genome shotgun (WGS) entry which is preliminary data.</text>
</comment>
<dbReference type="Proteomes" id="UP001180754">
    <property type="component" value="Unassembled WGS sequence"/>
</dbReference>
<name>A0ABU2XEK2_9ACTN</name>